<organism evidence="2 3">
    <name type="scientific">Haematococcus lacustris</name>
    <name type="common">Green alga</name>
    <name type="synonym">Haematococcus pluvialis</name>
    <dbReference type="NCBI Taxonomy" id="44745"/>
    <lineage>
        <taxon>Eukaryota</taxon>
        <taxon>Viridiplantae</taxon>
        <taxon>Chlorophyta</taxon>
        <taxon>core chlorophytes</taxon>
        <taxon>Chlorophyceae</taxon>
        <taxon>CS clade</taxon>
        <taxon>Chlamydomonadales</taxon>
        <taxon>Haematococcaceae</taxon>
        <taxon>Haematococcus</taxon>
    </lineage>
</organism>
<feature type="non-terminal residue" evidence="2">
    <location>
        <position position="137"/>
    </location>
</feature>
<feature type="compositionally biased region" description="Polar residues" evidence="1">
    <location>
        <begin position="108"/>
        <end position="137"/>
    </location>
</feature>
<accession>A0A6A0ALV7</accession>
<evidence type="ECO:0000313" key="2">
    <source>
        <dbReference type="EMBL" id="GFH33455.1"/>
    </source>
</evidence>
<feature type="region of interest" description="Disordered" evidence="1">
    <location>
        <begin position="97"/>
        <end position="137"/>
    </location>
</feature>
<dbReference type="AlphaFoldDB" id="A0A6A0ALV7"/>
<dbReference type="Proteomes" id="UP000485058">
    <property type="component" value="Unassembled WGS sequence"/>
</dbReference>
<reference evidence="2 3" key="1">
    <citation type="submission" date="2020-02" db="EMBL/GenBank/DDBJ databases">
        <title>Draft genome sequence of Haematococcus lacustris strain NIES-144.</title>
        <authorList>
            <person name="Morimoto D."/>
            <person name="Nakagawa S."/>
            <person name="Yoshida T."/>
            <person name="Sawayama S."/>
        </authorList>
    </citation>
    <scope>NUCLEOTIDE SEQUENCE [LARGE SCALE GENOMIC DNA]</scope>
    <source>
        <strain evidence="2 3">NIES-144</strain>
    </source>
</reference>
<keyword evidence="3" id="KW-1185">Reference proteome</keyword>
<sequence length="137" mass="15309">MFQNIDASLPGQVKLTPAEQSEFDNVGAQDIAAETNVGKLKKMEMYYREGGFTPTAEACRRRLMELGQPDACDPQRQRDMDVELAAARGSLKQWVAEAKQQEQELGASRSQPVPSSSYNVRHTQHHSCTTQQRLGSR</sequence>
<evidence type="ECO:0000313" key="3">
    <source>
        <dbReference type="Proteomes" id="UP000485058"/>
    </source>
</evidence>
<name>A0A6A0ALV7_HAELA</name>
<protein>
    <submittedName>
        <fullName evidence="2">Uncharacterized protein</fullName>
    </submittedName>
</protein>
<evidence type="ECO:0000256" key="1">
    <source>
        <dbReference type="SAM" id="MobiDB-lite"/>
    </source>
</evidence>
<gene>
    <name evidence="2" type="ORF">HaLaN_32830</name>
</gene>
<comment type="caution">
    <text evidence="2">The sequence shown here is derived from an EMBL/GenBank/DDBJ whole genome shotgun (WGS) entry which is preliminary data.</text>
</comment>
<proteinExistence type="predicted"/>
<dbReference type="EMBL" id="BLLF01008614">
    <property type="protein sequence ID" value="GFH33455.1"/>
    <property type="molecule type" value="Genomic_DNA"/>
</dbReference>